<evidence type="ECO:0000313" key="14">
    <source>
        <dbReference type="Proteomes" id="UP000199589"/>
    </source>
</evidence>
<accession>A0A1I3Z607</accession>
<evidence type="ECO:0000259" key="12">
    <source>
        <dbReference type="PROSITE" id="PS51094"/>
    </source>
</evidence>
<dbReference type="InterPro" id="IPR050893">
    <property type="entry name" value="Sugar_PTS"/>
</dbReference>
<dbReference type="PANTHER" id="PTHR30181">
    <property type="entry name" value="MANNITOL PERMEASE IIC COMPONENT"/>
    <property type="match status" value="1"/>
</dbReference>
<keyword evidence="14" id="KW-1185">Reference proteome</keyword>
<name>A0A1I3Z607_9LACT</name>
<dbReference type="GO" id="GO:0016301">
    <property type="term" value="F:kinase activity"/>
    <property type="evidence" value="ECO:0007669"/>
    <property type="project" value="UniProtKB-KW"/>
</dbReference>
<dbReference type="SUPFAM" id="SSF55804">
    <property type="entry name" value="Phoshotransferase/anion transport protein"/>
    <property type="match status" value="1"/>
</dbReference>
<dbReference type="InterPro" id="IPR016152">
    <property type="entry name" value="PTrfase/Anion_transptr"/>
</dbReference>
<evidence type="ECO:0000256" key="4">
    <source>
        <dbReference type="ARBA" id="ARBA00022553"/>
    </source>
</evidence>
<dbReference type="RefSeq" id="WP_091897930.1">
    <property type="nucleotide sequence ID" value="NZ_FOSJ01000029.1"/>
</dbReference>
<dbReference type="GO" id="GO:0005886">
    <property type="term" value="C:plasma membrane"/>
    <property type="evidence" value="ECO:0007669"/>
    <property type="project" value="TreeGrafter"/>
</dbReference>
<feature type="domain" description="PTS EIIA type-2" evidence="12">
    <location>
        <begin position="2"/>
        <end position="145"/>
    </location>
</feature>
<comment type="function">
    <text evidence="1">The phosphoenolpyruvate-dependent sugar phosphotransferase system (sugar PTS), a major carbohydrate active transport system, catalyzes the phosphorylation of incoming sugar substrates concomitantly with their translocation across the cell membrane. The enzyme II CmtAB PTS system is involved in D-mannitol transport.</text>
</comment>
<evidence type="ECO:0000256" key="1">
    <source>
        <dbReference type="ARBA" id="ARBA00002434"/>
    </source>
</evidence>
<evidence type="ECO:0000256" key="9">
    <source>
        <dbReference type="ARBA" id="ARBA00029908"/>
    </source>
</evidence>
<dbReference type="Proteomes" id="UP000199589">
    <property type="component" value="Unassembled WGS sequence"/>
</dbReference>
<gene>
    <name evidence="13" type="ORF">SAMN04488569_10297</name>
</gene>
<keyword evidence="3" id="KW-0813">Transport</keyword>
<dbReference type="PANTHER" id="PTHR30181:SF2">
    <property type="entry name" value="PTS SYSTEM MANNITOL-SPECIFIC EIICBA COMPONENT"/>
    <property type="match status" value="1"/>
</dbReference>
<evidence type="ECO:0000256" key="8">
    <source>
        <dbReference type="ARBA" id="ARBA00022777"/>
    </source>
</evidence>
<evidence type="ECO:0000256" key="7">
    <source>
        <dbReference type="ARBA" id="ARBA00022683"/>
    </source>
</evidence>
<evidence type="ECO:0000256" key="6">
    <source>
        <dbReference type="ARBA" id="ARBA00022679"/>
    </source>
</evidence>
<keyword evidence="6" id="KW-0808">Transferase</keyword>
<keyword evidence="4" id="KW-0597">Phosphoprotein</keyword>
<dbReference type="EMBL" id="FOSJ01000029">
    <property type="protein sequence ID" value="SFK39101.1"/>
    <property type="molecule type" value="Genomic_DNA"/>
</dbReference>
<evidence type="ECO:0000256" key="10">
    <source>
        <dbReference type="ARBA" id="ARBA00030956"/>
    </source>
</evidence>
<dbReference type="PROSITE" id="PS51094">
    <property type="entry name" value="PTS_EIIA_TYPE_2"/>
    <property type="match status" value="1"/>
</dbReference>
<evidence type="ECO:0000256" key="5">
    <source>
        <dbReference type="ARBA" id="ARBA00022597"/>
    </source>
</evidence>
<evidence type="ECO:0000256" key="3">
    <source>
        <dbReference type="ARBA" id="ARBA00022448"/>
    </source>
</evidence>
<sequence>MTILKEENVVLNKSFSNKEDAIREAGRLLVDGGYVKPEYIESMLEREETVSTYMGNFIAIPHGREDAKELIESTGISVVQVPEGVNFGKDGEDKLATIIIGIAGAGNDHLEVLSQIAVYCSEIENVTKLADAKSEKEIVQLLGGIEA</sequence>
<reference evidence="14" key="1">
    <citation type="submission" date="2016-10" db="EMBL/GenBank/DDBJ databases">
        <authorList>
            <person name="Varghese N."/>
            <person name="Submissions S."/>
        </authorList>
    </citation>
    <scope>NUCLEOTIDE SEQUENCE [LARGE SCALE GENOMIC DNA]</scope>
    <source>
        <strain evidence="14">DSM 16108</strain>
    </source>
</reference>
<keyword evidence="8" id="KW-0418">Kinase</keyword>
<dbReference type="GO" id="GO:0009401">
    <property type="term" value="P:phosphoenolpyruvate-dependent sugar phosphotransferase system"/>
    <property type="evidence" value="ECO:0007669"/>
    <property type="project" value="UniProtKB-KW"/>
</dbReference>
<evidence type="ECO:0000256" key="2">
    <source>
        <dbReference type="ARBA" id="ARBA00014783"/>
    </source>
</evidence>
<dbReference type="PROSITE" id="PS00372">
    <property type="entry name" value="PTS_EIIA_TYPE_2_HIS"/>
    <property type="match status" value="1"/>
</dbReference>
<proteinExistence type="predicted"/>
<keyword evidence="5" id="KW-0762">Sugar transport</keyword>
<dbReference type="InterPro" id="IPR002178">
    <property type="entry name" value="PTS_EIIA_type-2_dom"/>
</dbReference>
<dbReference type="Pfam" id="PF00359">
    <property type="entry name" value="PTS_EIIA_2"/>
    <property type="match status" value="1"/>
</dbReference>
<dbReference type="AlphaFoldDB" id="A0A1I3Z607"/>
<dbReference type="OrthoDB" id="1640042at2"/>
<dbReference type="GO" id="GO:0090563">
    <property type="term" value="F:protein-phosphocysteine-sugar phosphotransferase activity"/>
    <property type="evidence" value="ECO:0007669"/>
    <property type="project" value="TreeGrafter"/>
</dbReference>
<protein>
    <recommendedName>
        <fullName evidence="2">Mannitol-specific phosphotransferase enzyme IIA component</fullName>
    </recommendedName>
    <alternativeName>
        <fullName evidence="10">EIIA</fullName>
    </alternativeName>
    <alternativeName>
        <fullName evidence="11">EIII</fullName>
    </alternativeName>
    <alternativeName>
        <fullName evidence="9">PTS system mannitol-specific EIIA component</fullName>
    </alternativeName>
</protein>
<dbReference type="Gene3D" id="3.40.930.10">
    <property type="entry name" value="Mannitol-specific EII, Chain A"/>
    <property type="match status" value="1"/>
</dbReference>
<keyword evidence="7" id="KW-0598">Phosphotransferase system</keyword>
<organism evidence="13 14">
    <name type="scientific">Marinilactibacillus piezotolerans</name>
    <dbReference type="NCBI Taxonomy" id="258723"/>
    <lineage>
        <taxon>Bacteria</taxon>
        <taxon>Bacillati</taxon>
        <taxon>Bacillota</taxon>
        <taxon>Bacilli</taxon>
        <taxon>Lactobacillales</taxon>
        <taxon>Carnobacteriaceae</taxon>
        <taxon>Marinilactibacillus</taxon>
    </lineage>
</organism>
<evidence type="ECO:0000313" key="13">
    <source>
        <dbReference type="EMBL" id="SFK39101.1"/>
    </source>
</evidence>
<dbReference type="CDD" id="cd00211">
    <property type="entry name" value="PTS_IIA_fru"/>
    <property type="match status" value="1"/>
</dbReference>
<evidence type="ECO:0000256" key="11">
    <source>
        <dbReference type="ARBA" id="ARBA00030962"/>
    </source>
</evidence>